<reference evidence="2" key="1">
    <citation type="submission" date="2019-11" db="EMBL/GenBank/DDBJ databases">
        <title>Genomic insights into an expanded diversity of filamentous marine cyanobacteria reveals the extraordinary biosynthetic potential of Moorea and Okeania.</title>
        <authorList>
            <person name="Ferreira Leao T."/>
            <person name="Wang M."/>
            <person name="Moss N."/>
            <person name="Da Silva R."/>
            <person name="Sanders J."/>
            <person name="Nurk S."/>
            <person name="Gurevich A."/>
            <person name="Humphrey G."/>
            <person name="Reher R."/>
            <person name="Zhu Q."/>
            <person name="Belda-Ferre P."/>
            <person name="Glukhov E."/>
            <person name="Rex R."/>
            <person name="Dorrestein P.C."/>
            <person name="Knight R."/>
            <person name="Pevzner P."/>
            <person name="Gerwick W.H."/>
            <person name="Gerwick L."/>
        </authorList>
    </citation>
    <scope>NUCLEOTIDE SEQUENCE</scope>
    <source>
        <strain evidence="2">SIO1C4</strain>
    </source>
</reference>
<protein>
    <submittedName>
        <fullName evidence="2">Uma2 family endonuclease</fullName>
    </submittedName>
</protein>
<evidence type="ECO:0000313" key="2">
    <source>
        <dbReference type="EMBL" id="NER26349.1"/>
    </source>
</evidence>
<proteinExistence type="predicted"/>
<gene>
    <name evidence="2" type="ORF">F6J89_01500</name>
</gene>
<dbReference type="GO" id="GO:0004519">
    <property type="term" value="F:endonuclease activity"/>
    <property type="evidence" value="ECO:0007669"/>
    <property type="project" value="UniProtKB-KW"/>
</dbReference>
<name>A0A6B3MZT1_9CYAN</name>
<dbReference type="PANTHER" id="PTHR47152:SF1">
    <property type="entry name" value="SLL1186 PROTEIN"/>
    <property type="match status" value="1"/>
</dbReference>
<dbReference type="InterPro" id="IPR008538">
    <property type="entry name" value="Uma2"/>
</dbReference>
<dbReference type="Pfam" id="PF05685">
    <property type="entry name" value="Uma2"/>
    <property type="match status" value="1"/>
</dbReference>
<feature type="domain" description="Putative restriction endonuclease" evidence="1">
    <location>
        <begin position="25"/>
        <end position="172"/>
    </location>
</feature>
<sequence length="226" mass="26259">MQLELNQLIVPPGHQLLLQDVSWQMFEKILEELGETRAARVSYSKGLLEIMTPLPEHEDDKVIIGDLVKALLEELDIEFRSLGSTTFKSQKMQQGLEADDCFYIQNEAVIRGKKRIDLNFYPPPDLAIEIDLTTRTRFNNYEVLGVPELWRYDGQKLEINVLKDGKYVESDTSYNFPQLPIGEAITNYVEQSKILGRNVMIKSFRKWVREQFKTRGYRDTQTGRPI</sequence>
<organism evidence="2">
    <name type="scientific">Symploca sp. SIO1C4</name>
    <dbReference type="NCBI Taxonomy" id="2607765"/>
    <lineage>
        <taxon>Bacteria</taxon>
        <taxon>Bacillati</taxon>
        <taxon>Cyanobacteriota</taxon>
        <taxon>Cyanophyceae</taxon>
        <taxon>Coleofasciculales</taxon>
        <taxon>Coleofasciculaceae</taxon>
        <taxon>Symploca</taxon>
    </lineage>
</organism>
<keyword evidence="2" id="KW-0378">Hydrolase</keyword>
<dbReference type="PANTHER" id="PTHR47152">
    <property type="entry name" value="SLR2084 PROTEIN-RELATED"/>
    <property type="match status" value="1"/>
</dbReference>
<dbReference type="EMBL" id="JAAHFQ010000020">
    <property type="protein sequence ID" value="NER26349.1"/>
    <property type="molecule type" value="Genomic_DNA"/>
</dbReference>
<keyword evidence="2" id="KW-0255">Endonuclease</keyword>
<comment type="caution">
    <text evidence="2">The sequence shown here is derived from an EMBL/GenBank/DDBJ whole genome shotgun (WGS) entry which is preliminary data.</text>
</comment>
<keyword evidence="2" id="KW-0540">Nuclease</keyword>
<evidence type="ECO:0000259" key="1">
    <source>
        <dbReference type="Pfam" id="PF05685"/>
    </source>
</evidence>
<accession>A0A6B3MZT1</accession>
<dbReference type="AlphaFoldDB" id="A0A6B3MZT1"/>
<dbReference type="Gene3D" id="3.90.1570.10">
    <property type="entry name" value="tt1808, chain A"/>
    <property type="match status" value="1"/>
</dbReference>
<dbReference type="InterPro" id="IPR012296">
    <property type="entry name" value="Nuclease_put_TT1808"/>
</dbReference>
<dbReference type="CDD" id="cd06260">
    <property type="entry name" value="DUF820-like"/>
    <property type="match status" value="1"/>
</dbReference>